<evidence type="ECO:0000256" key="2">
    <source>
        <dbReference type="ARBA" id="ARBA00009523"/>
    </source>
</evidence>
<comment type="subcellular location">
    <subcellularLocation>
        <location evidence="1">Apical cell membrane</location>
        <topology evidence="1">Multi-pass membrane protein</topology>
    </subcellularLocation>
</comment>
<keyword evidence="4" id="KW-1003">Cell membrane</keyword>
<feature type="transmembrane region" description="Helical" evidence="19">
    <location>
        <begin position="100"/>
        <end position="121"/>
    </location>
</feature>
<comment type="catalytic activity">
    <reaction evidence="12">
        <text>L-histidine(out) + L-arginine(in) = L-histidine(in) + L-arginine(out)</text>
        <dbReference type="Rhea" id="RHEA:71063"/>
        <dbReference type="ChEBI" id="CHEBI:32682"/>
        <dbReference type="ChEBI" id="CHEBI:57595"/>
    </reaction>
    <physiologicalReaction direction="left-to-right" evidence="12">
        <dbReference type="Rhea" id="RHEA:71064"/>
    </physiologicalReaction>
</comment>
<evidence type="ECO:0000256" key="16">
    <source>
        <dbReference type="ARBA" id="ARBA00079910"/>
    </source>
</evidence>
<evidence type="ECO:0000256" key="10">
    <source>
        <dbReference type="ARBA" id="ARBA00051323"/>
    </source>
</evidence>
<dbReference type="PANTHER" id="PTHR11785:SF512">
    <property type="entry name" value="SOBREMESA, ISOFORM B"/>
    <property type="match status" value="1"/>
</dbReference>
<dbReference type="PIRSF" id="PIRSF006060">
    <property type="entry name" value="AA_transporter"/>
    <property type="match status" value="1"/>
</dbReference>
<reference evidence="20 21" key="1">
    <citation type="journal article" date="2017" name="PLoS Biol.">
        <title>The sea cucumber genome provides insights into morphological evolution and visceral regeneration.</title>
        <authorList>
            <person name="Zhang X."/>
            <person name="Sun L."/>
            <person name="Yuan J."/>
            <person name="Sun Y."/>
            <person name="Gao Y."/>
            <person name="Zhang L."/>
            <person name="Li S."/>
            <person name="Dai H."/>
            <person name="Hamel J.F."/>
            <person name="Liu C."/>
            <person name="Yu Y."/>
            <person name="Liu S."/>
            <person name="Lin W."/>
            <person name="Guo K."/>
            <person name="Jin S."/>
            <person name="Xu P."/>
            <person name="Storey K.B."/>
            <person name="Huan P."/>
            <person name="Zhang T."/>
            <person name="Zhou Y."/>
            <person name="Zhang J."/>
            <person name="Lin C."/>
            <person name="Li X."/>
            <person name="Xing L."/>
            <person name="Huo D."/>
            <person name="Sun M."/>
            <person name="Wang L."/>
            <person name="Mercier A."/>
            <person name="Li F."/>
            <person name="Yang H."/>
            <person name="Xiang J."/>
        </authorList>
    </citation>
    <scope>NUCLEOTIDE SEQUENCE [LARGE SCALE GENOMIC DNA]</scope>
    <source>
        <strain evidence="20">Shaxun</strain>
        <tissue evidence="20">Muscle</tissue>
    </source>
</reference>
<dbReference type="OrthoDB" id="5982228at2759"/>
<evidence type="ECO:0000256" key="18">
    <source>
        <dbReference type="ARBA" id="ARBA00093193"/>
    </source>
</evidence>
<keyword evidence="3" id="KW-0813">Transport</keyword>
<evidence type="ECO:0000256" key="19">
    <source>
        <dbReference type="SAM" id="Phobius"/>
    </source>
</evidence>
<comment type="caution">
    <text evidence="20">The sequence shown here is derived from an EMBL/GenBank/DDBJ whole genome shotgun (WGS) entry which is preliminary data.</text>
</comment>
<feature type="transmembrane region" description="Helical" evidence="19">
    <location>
        <begin position="32"/>
        <end position="56"/>
    </location>
</feature>
<sequence length="509" mass="55713">MATDVDSEQEHTNRGSNGIGGNEGKVQLLRQITLLGGVSYVVGCMIGSGIFVSPTYVLQQTQSVGMSLIIWLICGLLSACGALCYAELGTMIPKSGGEYPYLYTTYGAPVAFLYSWIAVIIRGPSSLSIITLTFSEYAIQPFYPEEQCDPPEVLIKMVACVCIGLLTLVNCVSVKGATNIQVVFTVAKLFALVIIIVSGFVKLGQGNTQYLDPSVSFQGSATNVFAYGIAFYQGFWAYEGWNQLNFMTEELINPYRNLPLGIMIGISLVTVVYLLTNVAYFAVMSPEEMLATSAVAITFANRTLGPMAWIMPFLVCCSTFGAANGSLFASGRIVYAVGREGHTAQILSMVHTSYITPQPAILFTALLAIAMLIPNDFGTLVNYFSFTAWIFYGLTTTAVVILRIRHPEWKRPVKVPLVLPIIVTVLAIYLLIAPIVDAPTFGYLYAGIIFLAGLLIYYPMIYRGYSPKFMDYVTSFFQQLLQVAPSYYSAPDEDDENTAVKEEDLKITD</sequence>
<name>A0A2G8K943_STIJA</name>
<dbReference type="SMR" id="A0A2G8K943"/>
<gene>
    <name evidence="20" type="ORF">BSL78_18661</name>
</gene>
<organism evidence="20 21">
    <name type="scientific">Stichopus japonicus</name>
    <name type="common">Sea cucumber</name>
    <dbReference type="NCBI Taxonomy" id="307972"/>
    <lineage>
        <taxon>Eukaryota</taxon>
        <taxon>Metazoa</taxon>
        <taxon>Echinodermata</taxon>
        <taxon>Eleutherozoa</taxon>
        <taxon>Echinozoa</taxon>
        <taxon>Holothuroidea</taxon>
        <taxon>Aspidochirotacea</taxon>
        <taxon>Aspidochirotida</taxon>
        <taxon>Stichopodidae</taxon>
        <taxon>Apostichopus</taxon>
    </lineage>
</organism>
<dbReference type="AlphaFoldDB" id="A0A2G8K943"/>
<comment type="catalytic activity">
    <reaction evidence="11">
        <text>L-cystine(out) + L-arginine(in) = L-cystine(in) + L-arginine(out)</text>
        <dbReference type="Rhea" id="RHEA:71075"/>
        <dbReference type="ChEBI" id="CHEBI:32682"/>
        <dbReference type="ChEBI" id="CHEBI:35491"/>
    </reaction>
    <physiologicalReaction direction="left-to-right" evidence="11">
        <dbReference type="Rhea" id="RHEA:71076"/>
    </physiologicalReaction>
</comment>
<evidence type="ECO:0000256" key="7">
    <source>
        <dbReference type="ARBA" id="ARBA00022989"/>
    </source>
</evidence>
<comment type="catalytic activity">
    <reaction evidence="18">
        <text>L-phenylalanine(out) + L-arginine(in) = L-phenylalanine(in) + L-arginine(out)</text>
        <dbReference type="Rhea" id="RHEA:71067"/>
        <dbReference type="ChEBI" id="CHEBI:32682"/>
        <dbReference type="ChEBI" id="CHEBI:58095"/>
    </reaction>
    <physiologicalReaction direction="left-to-right" evidence="18">
        <dbReference type="Rhea" id="RHEA:71068"/>
    </physiologicalReaction>
</comment>
<dbReference type="GO" id="GO:0015179">
    <property type="term" value="F:L-amino acid transmembrane transporter activity"/>
    <property type="evidence" value="ECO:0007669"/>
    <property type="project" value="TreeGrafter"/>
</dbReference>
<evidence type="ECO:0000313" key="20">
    <source>
        <dbReference type="EMBL" id="PIK44489.1"/>
    </source>
</evidence>
<dbReference type="Pfam" id="PF13520">
    <property type="entry name" value="AA_permease_2"/>
    <property type="match status" value="1"/>
</dbReference>
<feature type="transmembrane region" description="Helical" evidence="19">
    <location>
        <begin position="416"/>
        <end position="436"/>
    </location>
</feature>
<comment type="catalytic activity">
    <reaction evidence="10">
        <text>L-lysine(out) + L-arginine(in) = L-lysine(in) + L-arginine(out)</text>
        <dbReference type="Rhea" id="RHEA:70827"/>
        <dbReference type="ChEBI" id="CHEBI:32551"/>
        <dbReference type="ChEBI" id="CHEBI:32682"/>
    </reaction>
    <physiologicalReaction direction="left-to-right" evidence="10">
        <dbReference type="Rhea" id="RHEA:70828"/>
    </physiologicalReaction>
</comment>
<comment type="catalytic activity">
    <reaction evidence="14">
        <text>L-leucine(out) + L-arginine(in) = L-leucine(in) + L-arginine(out)</text>
        <dbReference type="Rhea" id="RHEA:71059"/>
        <dbReference type="ChEBI" id="CHEBI:32682"/>
        <dbReference type="ChEBI" id="CHEBI:57427"/>
    </reaction>
    <physiologicalReaction direction="left-to-right" evidence="14">
        <dbReference type="Rhea" id="RHEA:71060"/>
    </physiologicalReaction>
</comment>
<evidence type="ECO:0000256" key="14">
    <source>
        <dbReference type="ARBA" id="ARBA00052732"/>
    </source>
</evidence>
<keyword evidence="5" id="KW-0597">Phosphoprotein</keyword>
<dbReference type="PANTHER" id="PTHR11785">
    <property type="entry name" value="AMINO ACID TRANSPORTER"/>
    <property type="match status" value="1"/>
</dbReference>
<evidence type="ECO:0000256" key="9">
    <source>
        <dbReference type="ARBA" id="ARBA00023157"/>
    </source>
</evidence>
<feature type="transmembrane region" description="Helical" evidence="19">
    <location>
        <begin position="180"/>
        <end position="201"/>
    </location>
</feature>
<evidence type="ECO:0000256" key="15">
    <source>
        <dbReference type="ARBA" id="ARBA00074336"/>
    </source>
</evidence>
<feature type="transmembrane region" description="Helical" evidence="19">
    <location>
        <begin position="442"/>
        <end position="460"/>
    </location>
</feature>
<feature type="transmembrane region" description="Helical" evidence="19">
    <location>
        <begin position="68"/>
        <end position="88"/>
    </location>
</feature>
<feature type="transmembrane region" description="Helical" evidence="19">
    <location>
        <begin position="258"/>
        <end position="283"/>
    </location>
</feature>
<dbReference type="Proteomes" id="UP000230750">
    <property type="component" value="Unassembled WGS sequence"/>
</dbReference>
<evidence type="ECO:0000313" key="21">
    <source>
        <dbReference type="Proteomes" id="UP000230750"/>
    </source>
</evidence>
<comment type="catalytic activity">
    <reaction evidence="13">
        <text>L-cysteine(out) + L-arginine(in) = L-cysteine(in) + L-arginine(out)</text>
        <dbReference type="Rhea" id="RHEA:71071"/>
        <dbReference type="ChEBI" id="CHEBI:32682"/>
        <dbReference type="ChEBI" id="CHEBI:35235"/>
    </reaction>
    <physiologicalReaction direction="left-to-right" evidence="13">
        <dbReference type="Rhea" id="RHEA:71072"/>
    </physiologicalReaction>
</comment>
<feature type="transmembrane region" description="Helical" evidence="19">
    <location>
        <begin position="221"/>
        <end position="238"/>
    </location>
</feature>
<evidence type="ECO:0000256" key="1">
    <source>
        <dbReference type="ARBA" id="ARBA00004424"/>
    </source>
</evidence>
<evidence type="ECO:0000256" key="11">
    <source>
        <dbReference type="ARBA" id="ARBA00051814"/>
    </source>
</evidence>
<accession>A0A2G8K943</accession>
<dbReference type="InterPro" id="IPR050598">
    <property type="entry name" value="AminoAcid_Transporter"/>
</dbReference>
<dbReference type="EMBL" id="MRZV01000774">
    <property type="protein sequence ID" value="PIK44489.1"/>
    <property type="molecule type" value="Genomic_DNA"/>
</dbReference>
<evidence type="ECO:0000256" key="5">
    <source>
        <dbReference type="ARBA" id="ARBA00022553"/>
    </source>
</evidence>
<dbReference type="Gene3D" id="1.20.1740.10">
    <property type="entry name" value="Amino acid/polyamine transporter I"/>
    <property type="match status" value="1"/>
</dbReference>
<dbReference type="STRING" id="307972.A0A2G8K943"/>
<feature type="transmembrane region" description="Helical" evidence="19">
    <location>
        <begin position="355"/>
        <end position="374"/>
    </location>
</feature>
<feature type="transmembrane region" description="Helical" evidence="19">
    <location>
        <begin position="380"/>
        <end position="404"/>
    </location>
</feature>
<comment type="similarity">
    <text evidence="2">Belongs to the amino acid-polyamine-organocation (APC) superfamily.</text>
</comment>
<keyword evidence="21" id="KW-1185">Reference proteome</keyword>
<feature type="transmembrane region" description="Helical" evidence="19">
    <location>
        <begin position="153"/>
        <end position="173"/>
    </location>
</feature>
<dbReference type="GO" id="GO:0016324">
    <property type="term" value="C:apical plasma membrane"/>
    <property type="evidence" value="ECO:0007669"/>
    <property type="project" value="UniProtKB-SubCell"/>
</dbReference>
<dbReference type="InterPro" id="IPR002293">
    <property type="entry name" value="AA/rel_permease1"/>
</dbReference>
<keyword evidence="8 19" id="KW-0472">Membrane</keyword>
<dbReference type="FunFam" id="1.20.1740.10:FF:000015">
    <property type="entry name" value="B(0,+)-type amino acid transporter 1"/>
    <property type="match status" value="1"/>
</dbReference>
<evidence type="ECO:0000256" key="3">
    <source>
        <dbReference type="ARBA" id="ARBA00022448"/>
    </source>
</evidence>
<keyword evidence="9" id="KW-1015">Disulfide bond</keyword>
<keyword evidence="6 19" id="KW-0812">Transmembrane</keyword>
<evidence type="ECO:0000256" key="4">
    <source>
        <dbReference type="ARBA" id="ARBA00022475"/>
    </source>
</evidence>
<evidence type="ECO:0000256" key="6">
    <source>
        <dbReference type="ARBA" id="ARBA00022692"/>
    </source>
</evidence>
<evidence type="ECO:0000256" key="13">
    <source>
        <dbReference type="ARBA" id="ARBA00052179"/>
    </source>
</evidence>
<feature type="transmembrane region" description="Helical" evidence="19">
    <location>
        <begin position="309"/>
        <end position="335"/>
    </location>
</feature>
<evidence type="ECO:0000256" key="12">
    <source>
        <dbReference type="ARBA" id="ARBA00051835"/>
    </source>
</evidence>
<evidence type="ECO:0000256" key="17">
    <source>
        <dbReference type="ARBA" id="ARBA00083296"/>
    </source>
</evidence>
<protein>
    <recommendedName>
        <fullName evidence="15">b(0,+)-type amino acid transporter 1</fullName>
    </recommendedName>
    <alternativeName>
        <fullName evidence="16">Glycoprotein-associated amino acid transporter b0,+AT1</fullName>
    </alternativeName>
    <alternativeName>
        <fullName evidence="17">Solute carrier family 7 member 9</fullName>
    </alternativeName>
</protein>
<evidence type="ECO:0000256" key="8">
    <source>
        <dbReference type="ARBA" id="ARBA00023136"/>
    </source>
</evidence>
<proteinExistence type="inferred from homology"/>
<keyword evidence="7 19" id="KW-1133">Transmembrane helix</keyword>